<evidence type="ECO:0000313" key="2">
    <source>
        <dbReference type="EMBL" id="AOW09984.1"/>
    </source>
</evidence>
<keyword evidence="3" id="KW-1185">Reference proteome</keyword>
<dbReference type="KEGG" id="fgl:EM308_10860"/>
<dbReference type="EMBL" id="CP017479">
    <property type="protein sequence ID" value="AOW09984.1"/>
    <property type="molecule type" value="Genomic_DNA"/>
</dbReference>
<proteinExistence type="predicted"/>
<dbReference type="RefSeq" id="WP_035637171.1">
    <property type="nucleotide sequence ID" value="NZ_CP017479.1"/>
</dbReference>
<name>A0AAC9I365_9FLAO</name>
<dbReference type="Proteomes" id="UP000175968">
    <property type="component" value="Chromosome"/>
</dbReference>
<evidence type="ECO:0000313" key="3">
    <source>
        <dbReference type="Proteomes" id="UP000175968"/>
    </source>
</evidence>
<dbReference type="EMBL" id="CP017479">
    <property type="protein sequence ID" value="AOW09969.1"/>
    <property type="molecule type" value="Genomic_DNA"/>
</dbReference>
<sequence length="154" mass="17378">MENSFRLSQKNIVLDLLFCFFSYNQGEMIDSNLLIDAPQSLTAKINPNKVVNLFKGSNVAIENDSIRSWINVKKETGMPVEIGIAITPKTLERPPENSHSSTIITPLYLKAKQIIPFDYIGLNWNPRNRPPPGAQVPMHYLMTTILLVICPKII</sequence>
<dbReference type="AlphaFoldDB" id="A0AAC9I365"/>
<reference evidence="2 3" key="1">
    <citation type="submission" date="2016-10" db="EMBL/GenBank/DDBJ databases">
        <title>Flavobacterium gilvum sp. nov., isolated from stream water.</title>
        <authorList>
            <person name="Shin S.-K."/>
            <person name="Cho Y.-J."/>
            <person name="Yi H."/>
        </authorList>
    </citation>
    <scope>NUCLEOTIDE SEQUENCE [LARGE SCALE GENOMIC DNA]</scope>
    <source>
        <strain evidence="2 3">EM1308</strain>
    </source>
</reference>
<organism evidence="2 3">
    <name type="scientific">Flavobacterium gilvum</name>
    <dbReference type="NCBI Taxonomy" id="1492737"/>
    <lineage>
        <taxon>Bacteria</taxon>
        <taxon>Pseudomonadati</taxon>
        <taxon>Bacteroidota</taxon>
        <taxon>Flavobacteriia</taxon>
        <taxon>Flavobacteriales</taxon>
        <taxon>Flavobacteriaceae</taxon>
        <taxon>Flavobacterium</taxon>
    </lineage>
</organism>
<dbReference type="KEGG" id="fgl:EM308_10945"/>
<evidence type="ECO:0000313" key="1">
    <source>
        <dbReference type="EMBL" id="AOW09969.1"/>
    </source>
</evidence>
<protein>
    <submittedName>
        <fullName evidence="2">Uncharacterized protein</fullName>
    </submittedName>
</protein>
<accession>A0AAC9I365</accession>
<gene>
    <name evidence="1" type="ORF">EM308_10860</name>
    <name evidence="2" type="ORF">EM308_10945</name>
</gene>